<dbReference type="AlphaFoldDB" id="A0A364N4P8"/>
<dbReference type="Gene3D" id="3.90.25.10">
    <property type="entry name" value="UDP-galactose 4-epimerase, domain 1"/>
    <property type="match status" value="1"/>
</dbReference>
<evidence type="ECO:0000259" key="4">
    <source>
        <dbReference type="Pfam" id="PF05368"/>
    </source>
</evidence>
<dbReference type="PANTHER" id="PTHR47706">
    <property type="entry name" value="NMRA-LIKE FAMILY PROTEIN"/>
    <property type="match status" value="1"/>
</dbReference>
<comment type="similarity">
    <text evidence="1">Belongs to the NmrA-type oxidoreductase family. Isoflavone reductase subfamily.</text>
</comment>
<dbReference type="Gene3D" id="3.40.50.720">
    <property type="entry name" value="NAD(P)-binding Rossmann-like Domain"/>
    <property type="match status" value="1"/>
</dbReference>
<evidence type="ECO:0000313" key="5">
    <source>
        <dbReference type="EMBL" id="RAR11857.1"/>
    </source>
</evidence>
<dbReference type="SUPFAM" id="SSF51735">
    <property type="entry name" value="NAD(P)-binding Rossmann-fold domains"/>
    <property type="match status" value="1"/>
</dbReference>
<dbReference type="InterPro" id="IPR051609">
    <property type="entry name" value="NmrA/Isoflavone_reductase-like"/>
</dbReference>
<keyword evidence="6" id="KW-1185">Reference proteome</keyword>
<protein>
    <submittedName>
        <fullName evidence="5">NAD(P)-binding protein</fullName>
    </submittedName>
</protein>
<gene>
    <name evidence="5" type="ORF">DDE83_004325</name>
</gene>
<comment type="caution">
    <text evidence="5">The sequence shown here is derived from an EMBL/GenBank/DDBJ whole genome shotgun (WGS) entry which is preliminary data.</text>
</comment>
<dbReference type="Proteomes" id="UP000249619">
    <property type="component" value="Unassembled WGS sequence"/>
</dbReference>
<sequence length="301" mass="33100">MVTVAVAGGTGGIGRTIVEELTTALPGLESVPVIEADYNNVASMRELLKVHNIGVVISTLALFTEESAQAQMNLIQAAIDSGSVTRFIPSEYGINYSHPGLLEFHPTAKWWLDAADLLRESRLDFTRIIFGWLSDYFGMPHAKSNMKPFKYALDFDNRKAAIPGDGMAPVTFLHSTDVAKYIAALLEEEAQWPEISAFASDKLTWNGLVELAEKVTGQKWDVTYDRLAQLERGQATLFEPPEGSYNLPEDATRQMMAEFGVMAVKGLMDVSGQGLRNNAFPAVQPITVEALIRQAWGSQEE</sequence>
<dbReference type="InterPro" id="IPR008030">
    <property type="entry name" value="NmrA-like"/>
</dbReference>
<proteinExistence type="inferred from homology"/>
<name>A0A364N4P8_STELY</name>
<dbReference type="InterPro" id="IPR036291">
    <property type="entry name" value="NAD(P)-bd_dom_sf"/>
</dbReference>
<accession>A0A364N4P8</accession>
<organism evidence="5 6">
    <name type="scientific">Stemphylium lycopersici</name>
    <name type="common">Tomato gray leaf spot disease fungus</name>
    <name type="synonym">Thyrospora lycopersici</name>
    <dbReference type="NCBI Taxonomy" id="183478"/>
    <lineage>
        <taxon>Eukaryota</taxon>
        <taxon>Fungi</taxon>
        <taxon>Dikarya</taxon>
        <taxon>Ascomycota</taxon>
        <taxon>Pezizomycotina</taxon>
        <taxon>Dothideomycetes</taxon>
        <taxon>Pleosporomycetidae</taxon>
        <taxon>Pleosporales</taxon>
        <taxon>Pleosporineae</taxon>
        <taxon>Pleosporaceae</taxon>
        <taxon>Stemphylium</taxon>
    </lineage>
</organism>
<reference evidence="6" key="1">
    <citation type="submission" date="2018-05" db="EMBL/GenBank/DDBJ databases">
        <title>Draft genome sequence of Stemphylium lycopersici strain CIDEFI 213.</title>
        <authorList>
            <person name="Medina R."/>
            <person name="Franco M.E.E."/>
            <person name="Lucentini C.G."/>
            <person name="Saparrat M.C.N."/>
            <person name="Balatti P.A."/>
        </authorList>
    </citation>
    <scope>NUCLEOTIDE SEQUENCE [LARGE SCALE GENOMIC DNA]</scope>
    <source>
        <strain evidence="6">CIDEFI 213</strain>
    </source>
</reference>
<dbReference type="GO" id="GO:0016491">
    <property type="term" value="F:oxidoreductase activity"/>
    <property type="evidence" value="ECO:0007669"/>
    <property type="project" value="UniProtKB-KW"/>
</dbReference>
<evidence type="ECO:0000256" key="3">
    <source>
        <dbReference type="ARBA" id="ARBA00023002"/>
    </source>
</evidence>
<evidence type="ECO:0000256" key="2">
    <source>
        <dbReference type="ARBA" id="ARBA00022857"/>
    </source>
</evidence>
<dbReference type="EMBL" id="QGDH01000053">
    <property type="protein sequence ID" value="RAR11857.1"/>
    <property type="molecule type" value="Genomic_DNA"/>
</dbReference>
<keyword evidence="2" id="KW-0521">NADP</keyword>
<dbReference type="PANTHER" id="PTHR47706:SF4">
    <property type="entry name" value="NMRA-LIKE DOMAIN-CONTAINING PROTEIN"/>
    <property type="match status" value="1"/>
</dbReference>
<feature type="domain" description="NmrA-like" evidence="4">
    <location>
        <begin position="31"/>
        <end position="221"/>
    </location>
</feature>
<keyword evidence="3" id="KW-0560">Oxidoreductase</keyword>
<evidence type="ECO:0000256" key="1">
    <source>
        <dbReference type="ARBA" id="ARBA00005725"/>
    </source>
</evidence>
<dbReference type="Pfam" id="PF05368">
    <property type="entry name" value="NmrA"/>
    <property type="match status" value="1"/>
</dbReference>
<evidence type="ECO:0000313" key="6">
    <source>
        <dbReference type="Proteomes" id="UP000249619"/>
    </source>
</evidence>